<evidence type="ECO:0000259" key="7">
    <source>
        <dbReference type="Pfam" id="PF09335"/>
    </source>
</evidence>
<evidence type="ECO:0000256" key="5">
    <source>
        <dbReference type="ARBA" id="ARBA00023136"/>
    </source>
</evidence>
<evidence type="ECO:0000256" key="6">
    <source>
        <dbReference type="SAM" id="Phobius"/>
    </source>
</evidence>
<dbReference type="InterPro" id="IPR051311">
    <property type="entry name" value="DedA_domain"/>
</dbReference>
<keyword evidence="4 6" id="KW-1133">Transmembrane helix</keyword>
<evidence type="ECO:0000256" key="4">
    <source>
        <dbReference type="ARBA" id="ARBA00022989"/>
    </source>
</evidence>
<dbReference type="Pfam" id="PF09335">
    <property type="entry name" value="VTT_dom"/>
    <property type="match status" value="1"/>
</dbReference>
<proteinExistence type="predicted"/>
<dbReference type="InterPro" id="IPR032816">
    <property type="entry name" value="VTT_dom"/>
</dbReference>
<evidence type="ECO:0000256" key="2">
    <source>
        <dbReference type="ARBA" id="ARBA00022475"/>
    </source>
</evidence>
<evidence type="ECO:0000256" key="3">
    <source>
        <dbReference type="ARBA" id="ARBA00022692"/>
    </source>
</evidence>
<feature type="transmembrane region" description="Helical" evidence="6">
    <location>
        <begin position="144"/>
        <end position="167"/>
    </location>
</feature>
<dbReference type="GO" id="GO:0005886">
    <property type="term" value="C:plasma membrane"/>
    <property type="evidence" value="ECO:0007669"/>
    <property type="project" value="UniProtKB-SubCell"/>
</dbReference>
<gene>
    <name evidence="8" type="ORF">CO059_00400</name>
</gene>
<dbReference type="Proteomes" id="UP000228781">
    <property type="component" value="Unassembled WGS sequence"/>
</dbReference>
<keyword evidence="2" id="KW-1003">Cell membrane</keyword>
<feature type="transmembrane region" description="Helical" evidence="6">
    <location>
        <begin position="116"/>
        <end position="137"/>
    </location>
</feature>
<keyword evidence="3 6" id="KW-0812">Transmembrane</keyword>
<evidence type="ECO:0000313" key="8">
    <source>
        <dbReference type="EMBL" id="PJC23143.1"/>
    </source>
</evidence>
<dbReference type="AlphaFoldDB" id="A0A2M8EK71"/>
<sequence length="206" mass="22560">MIDALLSFAQELVTKAGYPGIVFVAALENFFPPLPSEVIFPFVGFIAGKGVLSLLLVTIAGVSGAFIGALFWYAAGYLLGATDLKFLIARYGKPLGIKLEDVEKAEDWFAKYKTQVIFFGRLIPLVRTFISIPAGFVKMNLFSFSFLTIAGSAIWIGGLTFAGSLLGERWETVVPYLENYEIGVTIVIAVLVLLFLVRKLTQTHHV</sequence>
<feature type="transmembrane region" description="Helical" evidence="6">
    <location>
        <begin position="179"/>
        <end position="197"/>
    </location>
</feature>
<dbReference type="EMBL" id="PFSK01000008">
    <property type="protein sequence ID" value="PJC23143.1"/>
    <property type="molecule type" value="Genomic_DNA"/>
</dbReference>
<protein>
    <submittedName>
        <fullName evidence="8">Alkaline phosphatase</fullName>
    </submittedName>
</protein>
<reference evidence="9" key="1">
    <citation type="submission" date="2017-09" db="EMBL/GenBank/DDBJ databases">
        <title>Depth-based differentiation of microbial function through sediment-hosted aquifers and enrichment of novel symbionts in the deep terrestrial subsurface.</title>
        <authorList>
            <person name="Probst A.J."/>
            <person name="Ladd B."/>
            <person name="Jarett J.K."/>
            <person name="Geller-Mcgrath D.E."/>
            <person name="Sieber C.M.K."/>
            <person name="Emerson J.B."/>
            <person name="Anantharaman K."/>
            <person name="Thomas B.C."/>
            <person name="Malmstrom R."/>
            <person name="Stieglmeier M."/>
            <person name="Klingl A."/>
            <person name="Woyke T."/>
            <person name="Ryan C.M."/>
            <person name="Banfield J.F."/>
        </authorList>
    </citation>
    <scope>NUCLEOTIDE SEQUENCE [LARGE SCALE GENOMIC DNA]</scope>
</reference>
<name>A0A2M8EK71_UNCKA</name>
<dbReference type="PANTHER" id="PTHR42709">
    <property type="entry name" value="ALKALINE PHOSPHATASE LIKE PROTEIN"/>
    <property type="match status" value="1"/>
</dbReference>
<comment type="subcellular location">
    <subcellularLocation>
        <location evidence="1">Cell membrane</location>
        <topology evidence="1">Multi-pass membrane protein</topology>
    </subcellularLocation>
</comment>
<feature type="domain" description="VTT" evidence="7">
    <location>
        <begin position="34"/>
        <end position="164"/>
    </location>
</feature>
<evidence type="ECO:0000313" key="9">
    <source>
        <dbReference type="Proteomes" id="UP000228781"/>
    </source>
</evidence>
<comment type="caution">
    <text evidence="8">The sequence shown here is derived from an EMBL/GenBank/DDBJ whole genome shotgun (WGS) entry which is preliminary data.</text>
</comment>
<feature type="transmembrane region" description="Helical" evidence="6">
    <location>
        <begin position="51"/>
        <end position="75"/>
    </location>
</feature>
<dbReference type="PANTHER" id="PTHR42709:SF6">
    <property type="entry name" value="UNDECAPRENYL PHOSPHATE TRANSPORTER A"/>
    <property type="match status" value="1"/>
</dbReference>
<evidence type="ECO:0000256" key="1">
    <source>
        <dbReference type="ARBA" id="ARBA00004651"/>
    </source>
</evidence>
<keyword evidence="5 6" id="KW-0472">Membrane</keyword>
<accession>A0A2M8EK71</accession>
<organism evidence="8 9">
    <name type="scientific">candidate division WWE3 bacterium CG_4_9_14_0_2_um_filter_48_10</name>
    <dbReference type="NCBI Taxonomy" id="1975078"/>
    <lineage>
        <taxon>Bacteria</taxon>
        <taxon>Katanobacteria</taxon>
    </lineage>
</organism>